<accession>A0A1U9NQV0</accession>
<organism evidence="1 2">
    <name type="scientific">Anaerohalosphaera lusitana</name>
    <dbReference type="NCBI Taxonomy" id="1936003"/>
    <lineage>
        <taxon>Bacteria</taxon>
        <taxon>Pseudomonadati</taxon>
        <taxon>Planctomycetota</taxon>
        <taxon>Phycisphaerae</taxon>
        <taxon>Sedimentisphaerales</taxon>
        <taxon>Anaerohalosphaeraceae</taxon>
        <taxon>Anaerohalosphaera</taxon>
    </lineage>
</organism>
<dbReference type="KEGG" id="alus:STSP2_03400"/>
<name>A0A1U9NQV0_9BACT</name>
<dbReference type="RefSeq" id="WP_146663804.1">
    <property type="nucleotide sequence ID" value="NZ_CP019791.1"/>
</dbReference>
<reference evidence="2" key="1">
    <citation type="submission" date="2017-02" db="EMBL/GenBank/DDBJ databases">
        <title>Comparative genomics and description of representatives of a novel lineage of planctomycetes thriving in anoxic sediments.</title>
        <authorList>
            <person name="Spring S."/>
            <person name="Bunk B."/>
            <person name="Sproer C."/>
        </authorList>
    </citation>
    <scope>NUCLEOTIDE SEQUENCE [LARGE SCALE GENOMIC DNA]</scope>
    <source>
        <strain evidence="2">ST-NAGAB-D1</strain>
    </source>
</reference>
<proteinExistence type="predicted"/>
<gene>
    <name evidence="1" type="ORF">STSP2_03400</name>
</gene>
<dbReference type="EMBL" id="CP019791">
    <property type="protein sequence ID" value="AQT70195.1"/>
    <property type="molecule type" value="Genomic_DNA"/>
</dbReference>
<sequence length="202" mass="22894">MSKQSALEVVFNMVNGRQLRFRAHSEEDARNVIQSINPQKFFSERKEVSLFGNASQSSILLDAVAFMVFETPIKLDWPYPIHFSSAKILNRNLFIKAATDELPRVRQILDSNQAGKPIPLFLELVIEGGRHWFLRAESETLMPAERMQIPKTLRDITGFHATGPGGGGVLFNMNRVVSWTLHPPLTDPNSKAWRMAPIRENP</sequence>
<dbReference type="Proteomes" id="UP000189674">
    <property type="component" value="Chromosome"/>
</dbReference>
<dbReference type="AlphaFoldDB" id="A0A1U9NQV0"/>
<keyword evidence="2" id="KW-1185">Reference proteome</keyword>
<dbReference type="STRING" id="1936003.STSP2_03400"/>
<evidence type="ECO:0000313" key="1">
    <source>
        <dbReference type="EMBL" id="AQT70195.1"/>
    </source>
</evidence>
<evidence type="ECO:0000313" key="2">
    <source>
        <dbReference type="Proteomes" id="UP000189674"/>
    </source>
</evidence>
<protein>
    <submittedName>
        <fullName evidence="1">Uncharacterized protein</fullName>
    </submittedName>
</protein>